<organism evidence="6 7">
    <name type="scientific">Sphagnum jensenii</name>
    <dbReference type="NCBI Taxonomy" id="128206"/>
    <lineage>
        <taxon>Eukaryota</taxon>
        <taxon>Viridiplantae</taxon>
        <taxon>Streptophyta</taxon>
        <taxon>Embryophyta</taxon>
        <taxon>Bryophyta</taxon>
        <taxon>Sphagnophytina</taxon>
        <taxon>Sphagnopsida</taxon>
        <taxon>Sphagnales</taxon>
        <taxon>Sphagnaceae</taxon>
        <taxon>Sphagnum</taxon>
    </lineage>
</organism>
<keyword evidence="7" id="KW-1185">Reference proteome</keyword>
<dbReference type="InterPro" id="IPR002937">
    <property type="entry name" value="Amino_oxidase"/>
</dbReference>
<dbReference type="InterPro" id="IPR036188">
    <property type="entry name" value="FAD/NAD-bd_sf"/>
</dbReference>
<dbReference type="Proteomes" id="UP001497444">
    <property type="component" value="Chromosome 1"/>
</dbReference>
<evidence type="ECO:0000256" key="3">
    <source>
        <dbReference type="ARBA" id="ARBA00005995"/>
    </source>
</evidence>
<dbReference type="PANTHER" id="PTHR10742">
    <property type="entry name" value="FLAVIN MONOAMINE OXIDASE"/>
    <property type="match status" value="1"/>
</dbReference>
<comment type="similarity">
    <text evidence="3">Belongs to the flavin monoamine oxidase family.</text>
</comment>
<name>A0ABP0VPS5_9BRYO</name>
<evidence type="ECO:0000313" key="6">
    <source>
        <dbReference type="EMBL" id="CAK9256474.1"/>
    </source>
</evidence>
<evidence type="ECO:0000256" key="4">
    <source>
        <dbReference type="ARBA" id="ARBA00023002"/>
    </source>
</evidence>
<dbReference type="SUPFAM" id="SSF54373">
    <property type="entry name" value="FAD-linked reductases, C-terminal domain"/>
    <property type="match status" value="1"/>
</dbReference>
<evidence type="ECO:0000256" key="1">
    <source>
        <dbReference type="ARBA" id="ARBA00001974"/>
    </source>
</evidence>
<dbReference type="Gene3D" id="3.50.50.60">
    <property type="entry name" value="FAD/NAD(P)-binding domain"/>
    <property type="match status" value="2"/>
</dbReference>
<accession>A0ABP0VPS5</accession>
<keyword evidence="4" id="KW-0560">Oxidoreductase</keyword>
<dbReference type="PANTHER" id="PTHR10742:SF418">
    <property type="entry name" value="AMINE OXIDASE DOMAIN-CONTAINING PROTEIN"/>
    <property type="match status" value="1"/>
</dbReference>
<feature type="domain" description="Amine oxidase" evidence="5">
    <location>
        <begin position="468"/>
        <end position="538"/>
    </location>
</feature>
<dbReference type="InterPro" id="IPR001613">
    <property type="entry name" value="Flavin_amine_oxidase"/>
</dbReference>
<comment type="pathway">
    <text evidence="2">Amine and polyamine degradation; spermine degradation.</text>
</comment>
<evidence type="ECO:0000256" key="2">
    <source>
        <dbReference type="ARBA" id="ARBA00004723"/>
    </source>
</evidence>
<sequence length="546" mass="60790">MQKTKYSNWVQGSDMKGKFQRKKVVVVGGGLAGLAAARMLSDYRRGLEDVVVLEADSSLGGRIKHITGLAPWPVEVGPEFLHGRKHSSVRRIAEEMGCQIRELPYHILLCILHSLITISKFDRYYLGHEGRMVSSSEANEHTDILHVHQIFERLAEEDPEVPDMSMAEYLHCKGVNRVVTQLAQSFYANDFGCSLEQLGLRECIEEAQQWIYGDTYLILDRPLSSIIDYLSQGLQVHLNWPVVRVEYTEDKGVRLWSQNGSTICADYLILTVPMKILQECVVEFDPPLPPSKLKSIQSIGMRNALKVIMAFSESFWPEDLFDVICTDCFLPEIWVTQYPDVANEAGQRTALGQFVVVGFMAGELAVAASQLSDGDILLQALSQLDSMFGTINGSTTLNAEPCSKPSCAFQDTIDTINSDSQVLEPGGEMMDPFPGVAEMPHKLITRSELHHREMASWDWKLKPASTSFQGGYVMNWELQEYVRGGYTHPSLHAHGARRTLAEPLLGRVFFAGEATHPGVNPCLQAAFDTGQRAASEIIALANPSRL</sequence>
<dbReference type="InterPro" id="IPR050281">
    <property type="entry name" value="Flavin_monoamine_oxidase"/>
</dbReference>
<dbReference type="PRINTS" id="PR00757">
    <property type="entry name" value="AMINEOXDASEF"/>
</dbReference>
<dbReference type="SUPFAM" id="SSF51905">
    <property type="entry name" value="FAD/NAD(P)-binding domain"/>
    <property type="match status" value="1"/>
</dbReference>
<comment type="cofactor">
    <cofactor evidence="1">
        <name>FAD</name>
        <dbReference type="ChEBI" id="CHEBI:57692"/>
    </cofactor>
</comment>
<dbReference type="EMBL" id="OZ020096">
    <property type="protein sequence ID" value="CAK9256474.1"/>
    <property type="molecule type" value="Genomic_DNA"/>
</dbReference>
<protein>
    <recommendedName>
        <fullName evidence="5">Amine oxidase domain-containing protein</fullName>
    </recommendedName>
</protein>
<dbReference type="Pfam" id="PF01593">
    <property type="entry name" value="Amino_oxidase"/>
    <property type="match status" value="2"/>
</dbReference>
<evidence type="ECO:0000259" key="5">
    <source>
        <dbReference type="Pfam" id="PF01593"/>
    </source>
</evidence>
<gene>
    <name evidence="6" type="ORF">CSSPJE1EN1_LOCUS1952</name>
</gene>
<reference evidence="6 7" key="1">
    <citation type="submission" date="2024-02" db="EMBL/GenBank/DDBJ databases">
        <authorList>
            <consortium name="ELIXIR-Norway"/>
            <consortium name="Elixir Norway"/>
        </authorList>
    </citation>
    <scope>NUCLEOTIDE SEQUENCE [LARGE SCALE GENOMIC DNA]</scope>
</reference>
<feature type="domain" description="Amine oxidase" evidence="5">
    <location>
        <begin position="31"/>
        <end position="391"/>
    </location>
</feature>
<evidence type="ECO:0000313" key="7">
    <source>
        <dbReference type="Proteomes" id="UP001497444"/>
    </source>
</evidence>
<proteinExistence type="inferred from homology"/>